<evidence type="ECO:0000259" key="8">
    <source>
        <dbReference type="Pfam" id="PF01545"/>
    </source>
</evidence>
<keyword evidence="5 7" id="KW-1133">Transmembrane helix</keyword>
<evidence type="ECO:0000256" key="1">
    <source>
        <dbReference type="ARBA" id="ARBA00004141"/>
    </source>
</evidence>
<evidence type="ECO:0000256" key="3">
    <source>
        <dbReference type="ARBA" id="ARBA00022448"/>
    </source>
</evidence>
<dbReference type="OrthoDB" id="9806522at2"/>
<feature type="transmembrane region" description="Helical" evidence="7">
    <location>
        <begin position="95"/>
        <end position="112"/>
    </location>
</feature>
<evidence type="ECO:0000313" key="11">
    <source>
        <dbReference type="Proteomes" id="UP000243297"/>
    </source>
</evidence>
<evidence type="ECO:0000256" key="5">
    <source>
        <dbReference type="ARBA" id="ARBA00022989"/>
    </source>
</evidence>
<dbReference type="InterPro" id="IPR036837">
    <property type="entry name" value="Cation_efflux_CTD_sf"/>
</dbReference>
<feature type="transmembrane region" description="Helical" evidence="7">
    <location>
        <begin position="132"/>
        <end position="152"/>
    </location>
</feature>
<dbReference type="AlphaFoldDB" id="A0A1T4LIM3"/>
<dbReference type="SUPFAM" id="SSF160240">
    <property type="entry name" value="Cation efflux protein cytoplasmic domain-like"/>
    <property type="match status" value="1"/>
</dbReference>
<keyword evidence="6 7" id="KW-0472">Membrane</keyword>
<dbReference type="InterPro" id="IPR002524">
    <property type="entry name" value="Cation_efflux"/>
</dbReference>
<organism evidence="10 11">
    <name type="scientific">Anaerorhabdus furcosa</name>
    <dbReference type="NCBI Taxonomy" id="118967"/>
    <lineage>
        <taxon>Bacteria</taxon>
        <taxon>Bacillati</taxon>
        <taxon>Bacillota</taxon>
        <taxon>Erysipelotrichia</taxon>
        <taxon>Erysipelotrichales</taxon>
        <taxon>Erysipelotrichaceae</taxon>
        <taxon>Anaerorhabdus</taxon>
    </lineage>
</organism>
<keyword evidence="11" id="KW-1185">Reference proteome</keyword>
<evidence type="ECO:0000313" key="10">
    <source>
        <dbReference type="EMBL" id="SJZ54595.1"/>
    </source>
</evidence>
<name>A0A1T4LIM3_9FIRM</name>
<dbReference type="InterPro" id="IPR050291">
    <property type="entry name" value="CDF_Transporter"/>
</dbReference>
<dbReference type="InterPro" id="IPR027469">
    <property type="entry name" value="Cation_efflux_TMD_sf"/>
</dbReference>
<evidence type="ECO:0000256" key="4">
    <source>
        <dbReference type="ARBA" id="ARBA00022692"/>
    </source>
</evidence>
<dbReference type="STRING" id="118967.SAMN02745191_0909"/>
<dbReference type="FunFam" id="1.20.1510.10:FF:000006">
    <property type="entry name" value="Divalent cation efflux transporter"/>
    <property type="match status" value="1"/>
</dbReference>
<evidence type="ECO:0000256" key="7">
    <source>
        <dbReference type="SAM" id="Phobius"/>
    </source>
</evidence>
<feature type="domain" description="Cation efflux protein transmembrane" evidence="8">
    <location>
        <begin position="31"/>
        <end position="223"/>
    </location>
</feature>
<dbReference type="GO" id="GO:0008324">
    <property type="term" value="F:monoatomic cation transmembrane transporter activity"/>
    <property type="evidence" value="ECO:0007669"/>
    <property type="project" value="InterPro"/>
</dbReference>
<dbReference type="NCBIfam" id="TIGR01297">
    <property type="entry name" value="CDF"/>
    <property type="match status" value="1"/>
</dbReference>
<feature type="transmembrane region" description="Helical" evidence="7">
    <location>
        <begin position="197"/>
        <end position="215"/>
    </location>
</feature>
<keyword evidence="4 7" id="KW-0812">Transmembrane</keyword>
<evidence type="ECO:0000256" key="6">
    <source>
        <dbReference type="ARBA" id="ARBA00023136"/>
    </source>
</evidence>
<dbReference type="InterPro" id="IPR058533">
    <property type="entry name" value="Cation_efflux_TM"/>
</dbReference>
<dbReference type="Gene3D" id="3.30.70.1350">
    <property type="entry name" value="Cation efflux protein, cytoplasmic domain"/>
    <property type="match status" value="1"/>
</dbReference>
<reference evidence="11" key="1">
    <citation type="submission" date="2017-02" db="EMBL/GenBank/DDBJ databases">
        <authorList>
            <person name="Varghese N."/>
            <person name="Submissions S."/>
        </authorList>
    </citation>
    <scope>NUCLEOTIDE SEQUENCE [LARGE SCALE GENOMIC DNA]</scope>
    <source>
        <strain evidence="11">ATCC 25662</strain>
    </source>
</reference>
<dbReference type="Gene3D" id="1.20.1510.10">
    <property type="entry name" value="Cation efflux protein transmembrane domain"/>
    <property type="match status" value="1"/>
</dbReference>
<dbReference type="SUPFAM" id="SSF161111">
    <property type="entry name" value="Cation efflux protein transmembrane domain-like"/>
    <property type="match status" value="1"/>
</dbReference>
<keyword evidence="3" id="KW-0813">Transport</keyword>
<protein>
    <submittedName>
        <fullName evidence="10">Cation diffusion facilitator family transporter</fullName>
    </submittedName>
</protein>
<proteinExistence type="inferred from homology"/>
<dbReference type="Pfam" id="PF01545">
    <property type="entry name" value="Cation_efflux"/>
    <property type="match status" value="1"/>
</dbReference>
<dbReference type="GO" id="GO:0016020">
    <property type="term" value="C:membrane"/>
    <property type="evidence" value="ECO:0007669"/>
    <property type="project" value="UniProtKB-SubCell"/>
</dbReference>
<accession>A0A1T4LIM3</accession>
<comment type="similarity">
    <text evidence="2">Belongs to the cation diffusion facilitator (CDF) transporter (TC 2.A.4) family.</text>
</comment>
<dbReference type="RefSeq" id="WP_078711335.1">
    <property type="nucleotide sequence ID" value="NZ_FUWY01000002.1"/>
</dbReference>
<dbReference type="PANTHER" id="PTHR43840">
    <property type="entry name" value="MITOCHONDRIAL METAL TRANSPORTER 1-RELATED"/>
    <property type="match status" value="1"/>
</dbReference>
<feature type="domain" description="Cation efflux protein cytoplasmic" evidence="9">
    <location>
        <begin position="228"/>
        <end position="303"/>
    </location>
</feature>
<dbReference type="Proteomes" id="UP000243297">
    <property type="component" value="Unassembled WGS sequence"/>
</dbReference>
<dbReference type="EMBL" id="FUWY01000002">
    <property type="protein sequence ID" value="SJZ54595.1"/>
    <property type="molecule type" value="Genomic_DNA"/>
</dbReference>
<comment type="subcellular location">
    <subcellularLocation>
        <location evidence="1">Membrane</location>
        <topology evidence="1">Multi-pass membrane protein</topology>
    </subcellularLocation>
</comment>
<feature type="transmembrane region" description="Helical" evidence="7">
    <location>
        <begin position="25"/>
        <end position="47"/>
    </location>
</feature>
<dbReference type="Pfam" id="PF16916">
    <property type="entry name" value="ZT_dimer"/>
    <property type="match status" value="1"/>
</dbReference>
<dbReference type="InterPro" id="IPR027470">
    <property type="entry name" value="Cation_efflux_CTD"/>
</dbReference>
<evidence type="ECO:0000259" key="9">
    <source>
        <dbReference type="Pfam" id="PF16916"/>
    </source>
</evidence>
<gene>
    <name evidence="10" type="ORF">SAMN02745191_0909</name>
</gene>
<evidence type="ECO:0000256" key="2">
    <source>
        <dbReference type="ARBA" id="ARBA00008114"/>
    </source>
</evidence>
<sequence length="388" mass="43191">MINFLVRKFVKNYENTTDEVVRSNYGTLSSIVGICCNVVLFALKFLLGVVSNSIAIMSDAFNNLSDSASCIVTLFGYKLAAKPADKDHPFGHGRIEYIVSFIIAVIILLVGVELFKSSFDKVMNPSPVHFSWIVLFSLILSILIKFWMSFFNKTLGTKINNSAMIATSKDSQNDVIATSATLVALVGSLFTDLPLDGAMGILVSIFVLFSGFGIIKSTIDDLIGQPADKEVVDSIKSLIMNHKEILGIHDLIIHNYGPGKMIGSVHVEINSKNDILAIHDIVDDIERKIENELHIMMTIHMDPIEQDNQVVNEYREIVLGILDKLDSSLSMHDFRVVSGPTHTNLIFDVLIPYESELKEEELKKEIDASISNLMSNVYTVITFDRGYY</sequence>
<dbReference type="PANTHER" id="PTHR43840:SF50">
    <property type="entry name" value="MANGANESE EFFLUX SYSTEM PROTEIN MNES"/>
    <property type="match status" value="1"/>
</dbReference>